<dbReference type="PANTHER" id="PTHR37813:SF1">
    <property type="entry name" value="FELS-2 PROPHAGE PROTEIN"/>
    <property type="match status" value="1"/>
</dbReference>
<keyword evidence="4" id="KW-1185">Reference proteome</keyword>
<proteinExistence type="predicted"/>
<evidence type="ECO:0000259" key="2">
    <source>
        <dbReference type="Pfam" id="PF10145"/>
    </source>
</evidence>
<dbReference type="InterPro" id="IPR010090">
    <property type="entry name" value="Phage_tape_meas"/>
</dbReference>
<gene>
    <name evidence="3" type="ORF">DJ52_16115</name>
</gene>
<dbReference type="Pfam" id="PF10145">
    <property type="entry name" value="PhageMin_Tail"/>
    <property type="match status" value="1"/>
</dbReference>
<name>A0ABX5B0B3_9SPIR</name>
<keyword evidence="1" id="KW-1188">Viral release from host cell</keyword>
<dbReference type="NCBIfam" id="TIGR01760">
    <property type="entry name" value="tape_meas_TP901"/>
    <property type="match status" value="1"/>
</dbReference>
<dbReference type="Proteomes" id="UP000238924">
    <property type="component" value="Unassembled WGS sequence"/>
</dbReference>
<dbReference type="PANTHER" id="PTHR37813">
    <property type="entry name" value="FELS-2 PROPHAGE PROTEIN"/>
    <property type="match status" value="1"/>
</dbReference>
<comment type="caution">
    <text evidence="3">The sequence shown here is derived from an EMBL/GenBank/DDBJ whole genome shotgun (WGS) entry which is preliminary data.</text>
</comment>
<accession>A0ABX5B0B3</accession>
<organism evidence="3 4">
    <name type="scientific">Brachyspira murdochii</name>
    <dbReference type="NCBI Taxonomy" id="84378"/>
    <lineage>
        <taxon>Bacteria</taxon>
        <taxon>Pseudomonadati</taxon>
        <taxon>Spirochaetota</taxon>
        <taxon>Spirochaetia</taxon>
        <taxon>Brachyspirales</taxon>
        <taxon>Brachyspiraceae</taxon>
        <taxon>Brachyspira</taxon>
    </lineage>
</organism>
<feature type="non-terminal residue" evidence="3">
    <location>
        <position position="334"/>
    </location>
</feature>
<dbReference type="EMBL" id="JJMJ01000303">
    <property type="protein sequence ID" value="PPS20575.1"/>
    <property type="molecule type" value="Genomic_DNA"/>
</dbReference>
<sequence>MSKLNVYINADASQAIEAFGKLKDKTTDLERGFDKIGKSFDKFGSLAAKSLTVPIAAGTTAFALATKKATDFDNGMREVLTLLPKLSNEGFESLKQETLAFSKEIGKVPEEVVPALYQSLSAGVPRENVFDFLKTAAEASVAGVAELETSVDGLTSVTNAYGTEVLNVNRASDIMFQTVKLGKTDFTQLSKSLFNVIPTASALGVQFEDIGAAIAVMTAQGTPTSVATTQIRQALVELNKEGSTTDKAFREIAGTSFKEFIEQGGTLQEALQMLAEKADKSGKDISSMFSSVEAANAGLALSGKNADKFKDALDQMNNSAGATAEAFKKIDDGP</sequence>
<protein>
    <recommendedName>
        <fullName evidence="2">Phage tail tape measure protein domain-containing protein</fullName>
    </recommendedName>
</protein>
<dbReference type="RefSeq" id="WP_104619388.1">
    <property type="nucleotide sequence ID" value="NZ_JJMJ01000303.1"/>
</dbReference>
<evidence type="ECO:0000313" key="4">
    <source>
        <dbReference type="Proteomes" id="UP000238924"/>
    </source>
</evidence>
<evidence type="ECO:0000256" key="1">
    <source>
        <dbReference type="ARBA" id="ARBA00022612"/>
    </source>
</evidence>
<evidence type="ECO:0000313" key="3">
    <source>
        <dbReference type="EMBL" id="PPS20575.1"/>
    </source>
</evidence>
<reference evidence="3 4" key="1">
    <citation type="submission" date="2014-04" db="EMBL/GenBank/DDBJ databases">
        <title>Whole genome sequence of 'Brachyspira hampsonii' D13-03603F2.</title>
        <authorList>
            <person name="Patterson A.H."/>
            <person name="Chaban B."/>
            <person name="Fernando C."/>
            <person name="Harding J.C."/>
            <person name="Hill J.E."/>
        </authorList>
    </citation>
    <scope>NUCLEOTIDE SEQUENCE [LARGE SCALE GENOMIC DNA]</scope>
    <source>
        <strain evidence="3 4">D13-03603F2</strain>
    </source>
</reference>
<feature type="domain" description="Phage tail tape measure protein" evidence="2">
    <location>
        <begin position="97"/>
        <end position="283"/>
    </location>
</feature>